<reference evidence="2" key="1">
    <citation type="submission" date="2017-01" db="EMBL/GenBank/DDBJ databases">
        <title>Comparative genomics of anhydrobiosis in the tardigrade Hypsibius dujardini.</title>
        <authorList>
            <person name="Yoshida Y."/>
            <person name="Koutsovoulos G."/>
            <person name="Laetsch D."/>
            <person name="Stevens L."/>
            <person name="Kumar S."/>
            <person name="Horikawa D."/>
            <person name="Ishino K."/>
            <person name="Komine S."/>
            <person name="Tomita M."/>
            <person name="Blaxter M."/>
            <person name="Arakawa K."/>
        </authorList>
    </citation>
    <scope>NUCLEOTIDE SEQUENCE [LARGE SCALE GENOMIC DNA]</scope>
    <source>
        <strain evidence="2">Z151</strain>
    </source>
</reference>
<keyword evidence="2" id="KW-1185">Reference proteome</keyword>
<sequence>MAFSHGYVIQEFHEVWHHPASMTQLFADYINLFVGLKVHIRTHQSTSVPSHIRTDKQREDFVTEFFESESVRLDPTKIVVNAGLRQLAKLCFNSFWEAAGSPISSNSTLAVAGLFFLRHLLSGLCDRRGFHPYLIRFIDHPCHPRHRYGLESFTTSVYPAENSPT</sequence>
<accession>A0A1W0X959</accession>
<dbReference type="AlphaFoldDB" id="A0A1W0X959"/>
<evidence type="ECO:0000313" key="1">
    <source>
        <dbReference type="EMBL" id="OQV24069.1"/>
    </source>
</evidence>
<dbReference type="OrthoDB" id="6119432at2759"/>
<evidence type="ECO:0000313" key="2">
    <source>
        <dbReference type="Proteomes" id="UP000192578"/>
    </source>
</evidence>
<dbReference type="SUPFAM" id="SSF56672">
    <property type="entry name" value="DNA/RNA polymerases"/>
    <property type="match status" value="1"/>
</dbReference>
<comment type="caution">
    <text evidence="1">The sequence shown here is derived from an EMBL/GenBank/DDBJ whole genome shotgun (WGS) entry which is preliminary data.</text>
</comment>
<dbReference type="PANTHER" id="PTHR33568">
    <property type="entry name" value="DNA POLYMERASE"/>
    <property type="match status" value="1"/>
</dbReference>
<proteinExistence type="predicted"/>
<dbReference type="InterPro" id="IPR043502">
    <property type="entry name" value="DNA/RNA_pol_sf"/>
</dbReference>
<dbReference type="PANTHER" id="PTHR33568:SF3">
    <property type="entry name" value="DNA-DIRECTED DNA POLYMERASE"/>
    <property type="match status" value="1"/>
</dbReference>
<dbReference type="EMBL" id="MTYJ01000008">
    <property type="protein sequence ID" value="OQV24069.1"/>
    <property type="molecule type" value="Genomic_DNA"/>
</dbReference>
<dbReference type="Proteomes" id="UP000192578">
    <property type="component" value="Unassembled WGS sequence"/>
</dbReference>
<name>A0A1W0X959_HYPEX</name>
<organism evidence="1 2">
    <name type="scientific">Hypsibius exemplaris</name>
    <name type="common">Freshwater tardigrade</name>
    <dbReference type="NCBI Taxonomy" id="2072580"/>
    <lineage>
        <taxon>Eukaryota</taxon>
        <taxon>Metazoa</taxon>
        <taxon>Ecdysozoa</taxon>
        <taxon>Tardigrada</taxon>
        <taxon>Eutardigrada</taxon>
        <taxon>Parachela</taxon>
        <taxon>Hypsibioidea</taxon>
        <taxon>Hypsibiidae</taxon>
        <taxon>Hypsibius</taxon>
    </lineage>
</organism>
<protein>
    <submittedName>
        <fullName evidence="1">Uncharacterized protein</fullName>
    </submittedName>
</protein>
<gene>
    <name evidence="1" type="ORF">BV898_02023</name>
</gene>